<keyword evidence="4" id="KW-0853">WD repeat</keyword>
<comment type="subcellular location">
    <subcellularLocation>
        <location evidence="1">Cell projection</location>
        <location evidence="1">Cilium</location>
    </subcellularLocation>
</comment>
<dbReference type="PROSITE" id="PS50082">
    <property type="entry name" value="WD_REPEATS_2"/>
    <property type="match status" value="2"/>
</dbReference>
<dbReference type="SMART" id="SM00320">
    <property type="entry name" value="WD40"/>
    <property type="match status" value="7"/>
</dbReference>
<evidence type="ECO:0000256" key="3">
    <source>
        <dbReference type="ARBA" id="ARBA00023273"/>
    </source>
</evidence>
<accession>A0ABM1DXK9</accession>
<dbReference type="SUPFAM" id="SSF50978">
    <property type="entry name" value="WD40 repeat-like"/>
    <property type="match status" value="1"/>
</dbReference>
<dbReference type="PANTHER" id="PTHR24098:SF0">
    <property type="entry name" value="OUTER SEGMENT 5"/>
    <property type="match status" value="1"/>
</dbReference>
<organism evidence="7 8">
    <name type="scientific">Priapulus caudatus</name>
    <name type="common">Priapulid worm</name>
    <dbReference type="NCBI Taxonomy" id="37621"/>
    <lineage>
        <taxon>Eukaryota</taxon>
        <taxon>Metazoa</taxon>
        <taxon>Ecdysozoa</taxon>
        <taxon>Scalidophora</taxon>
        <taxon>Priapulida</taxon>
        <taxon>Priapulimorpha</taxon>
        <taxon>Priapulimorphida</taxon>
        <taxon>Priapulidae</taxon>
        <taxon>Priapulus</taxon>
    </lineage>
</organism>
<feature type="domain" description="IFT80/172/WDR35 TPR" evidence="6">
    <location>
        <begin position="616"/>
        <end position="762"/>
    </location>
</feature>
<feature type="repeat" description="WD" evidence="4">
    <location>
        <begin position="104"/>
        <end position="136"/>
    </location>
</feature>
<evidence type="ECO:0000313" key="9">
    <source>
        <dbReference type="RefSeq" id="XP_014664681.1"/>
    </source>
</evidence>
<dbReference type="PANTHER" id="PTHR24098">
    <property type="entry name" value="OUTER SEGMENT 5"/>
    <property type="match status" value="1"/>
</dbReference>
<dbReference type="Pfam" id="PF23335">
    <property type="entry name" value="Beta-prop_IFT80_2nd"/>
    <property type="match status" value="1"/>
</dbReference>
<evidence type="ECO:0000259" key="6">
    <source>
        <dbReference type="Pfam" id="PF23387"/>
    </source>
</evidence>
<dbReference type="RefSeq" id="XP_014664681.1">
    <property type="nucleotide sequence ID" value="XM_014809195.1"/>
</dbReference>
<reference evidence="8 9" key="1">
    <citation type="submission" date="2025-05" db="UniProtKB">
        <authorList>
            <consortium name="RefSeq"/>
        </authorList>
    </citation>
    <scope>IDENTIFICATION</scope>
</reference>
<keyword evidence="7" id="KW-1185">Reference proteome</keyword>
<dbReference type="Gene3D" id="1.25.40.470">
    <property type="match status" value="1"/>
</dbReference>
<evidence type="ECO:0000313" key="7">
    <source>
        <dbReference type="Proteomes" id="UP000695022"/>
    </source>
</evidence>
<evidence type="ECO:0000256" key="1">
    <source>
        <dbReference type="ARBA" id="ARBA00004138"/>
    </source>
</evidence>
<feature type="repeat" description="WD" evidence="4">
    <location>
        <begin position="186"/>
        <end position="218"/>
    </location>
</feature>
<dbReference type="RefSeq" id="XP_014664680.1">
    <property type="nucleotide sequence ID" value="XM_014809194.1"/>
</dbReference>
<keyword evidence="2" id="KW-0969">Cilium</keyword>
<dbReference type="Gene3D" id="2.130.10.10">
    <property type="entry name" value="YVTN repeat-like/Quinoprotein amine dehydrogenase"/>
    <property type="match status" value="2"/>
</dbReference>
<dbReference type="Proteomes" id="UP000695022">
    <property type="component" value="Unplaced"/>
</dbReference>
<gene>
    <name evidence="8 9" type="primary">LOC106806997</name>
</gene>
<evidence type="ECO:0000256" key="2">
    <source>
        <dbReference type="ARBA" id="ARBA00023069"/>
    </source>
</evidence>
<evidence type="ECO:0000259" key="5">
    <source>
        <dbReference type="Pfam" id="PF23335"/>
    </source>
</evidence>
<dbReference type="GeneID" id="106806997"/>
<dbReference type="InterPro" id="IPR036322">
    <property type="entry name" value="WD40_repeat_dom_sf"/>
</dbReference>
<evidence type="ECO:0000313" key="8">
    <source>
        <dbReference type="RefSeq" id="XP_014664680.1"/>
    </source>
</evidence>
<proteinExistence type="predicted"/>
<feature type="domain" description="IFT80 second beta-propeller" evidence="5">
    <location>
        <begin position="302"/>
        <end position="588"/>
    </location>
</feature>
<dbReference type="PROSITE" id="PS50294">
    <property type="entry name" value="WD_REPEATS_REGION"/>
    <property type="match status" value="2"/>
</dbReference>
<dbReference type="Pfam" id="PF00400">
    <property type="entry name" value="WD40"/>
    <property type="match status" value="3"/>
</dbReference>
<keyword evidence="3" id="KW-0966">Cell projection</keyword>
<dbReference type="InterPro" id="IPR001680">
    <property type="entry name" value="WD40_rpt"/>
</dbReference>
<dbReference type="InterPro" id="IPR056157">
    <property type="entry name" value="TPR_IFT80_172_dom"/>
</dbReference>
<protein>
    <submittedName>
        <fullName evidence="8 9">Intraflagellar transport protein 80 homolog</fullName>
    </submittedName>
</protein>
<dbReference type="InterPro" id="IPR015943">
    <property type="entry name" value="WD40/YVTN_repeat-like_dom_sf"/>
</dbReference>
<evidence type="ECO:0000256" key="4">
    <source>
        <dbReference type="PROSITE-ProRule" id="PRU00221"/>
    </source>
</evidence>
<sequence>MRLKTSLLKEPKHQDITCCVAWTSADEVYSVSDDHVILSWNNFTSEATKITQLPNEVFPTDIHWFPRTTVMGKQQSSASDFFALTATDGRLYLVSRTGKIEKKVEAHRGAVLSARWNHDGTALVSVGEDGQVKIWSRSGMLRSTLSQNSTPVYSVAWGPDNNVLYTNGKNLIIKSLQAGNAKPLQWKAHDGIILKADWNAVNNLILSGGEDCRYRVWDSYGRQLYSSSTSEYPVTSLAWTPDGELFAVGSFSTLRLCDKAGWSHALEKPATGSIFNIAWSVDGTQMVGACGNGHVIFAHIIERRVEWKQFELVVATRKTILVRNVTDDSREKLDFRDRIVKLSMAFNHLVVATTSQCYVYSSKNWNTPMIFDLKQSVSLIVQAEKHFLLVDSIGISLYSYEGRFLSSPKYVGLRANVLNLQTVSLSNDTVAVRDKADEKLVYLFEAHSGKALSDKPLAHKMEVVELALDQHGPMSERRLALIDKNRDLYLATVRTFGTAHKVMKLAVMIQSMSWNDDTNMLAALQDGRFTVWVYPNTAFVDQALLPKTITEKDSSEFGKNPFIISFLGNHVTLRRVDGSLVTTGITPYPAILHGYVSSAHWDEAVRLCRFVKETFLWASLAAMAAYAKELATAEVAYAAIDEADKVNYIQYIKELPSKEARNAEMALFGGSPQDAEGILLQGGLVFRAIMMHINLYSWDRALELALKHKTHVDTVLGFRQRYLVKFNKSETNKRFQQYAEGVDIDWAKIEAKIEMEEQKEREGKRK</sequence>
<name>A0ABM1DXK9_PRICU</name>
<dbReference type="SUPFAM" id="SSF101898">
    <property type="entry name" value="NHL repeat"/>
    <property type="match status" value="1"/>
</dbReference>
<dbReference type="InterPro" id="IPR056456">
    <property type="entry name" value="Beta-prop_IFT80_2nd"/>
</dbReference>
<dbReference type="Pfam" id="PF23387">
    <property type="entry name" value="TPR_IFT80_172"/>
    <property type="match status" value="1"/>
</dbReference>